<evidence type="ECO:0000256" key="3">
    <source>
        <dbReference type="ARBA" id="ARBA00022618"/>
    </source>
</evidence>
<comment type="caution">
    <text evidence="12">The sequence shown here is derived from an EMBL/GenBank/DDBJ whole genome shotgun (WGS) entry which is preliminary data.</text>
</comment>
<dbReference type="NCBIfam" id="TIGR02205">
    <property type="entry name" value="septum_zipA"/>
    <property type="match status" value="1"/>
</dbReference>
<keyword evidence="6 8" id="KW-0472">Membrane</keyword>
<dbReference type="InterPro" id="IPR011919">
    <property type="entry name" value="Cell_div_ZipA"/>
</dbReference>
<comment type="similarity">
    <text evidence="8 9">Belongs to the ZipA family.</text>
</comment>
<dbReference type="PANTHER" id="PTHR38685">
    <property type="entry name" value="CELL DIVISION PROTEIN ZIPA"/>
    <property type="match status" value="1"/>
</dbReference>
<dbReference type="Proteomes" id="UP000072660">
    <property type="component" value="Unassembled WGS sequence"/>
</dbReference>
<reference evidence="12 13" key="1">
    <citation type="submission" date="2016-02" db="EMBL/GenBank/DDBJ databases">
        <authorList>
            <person name="Wen L."/>
            <person name="He K."/>
            <person name="Yang H."/>
        </authorList>
    </citation>
    <scope>NUCLEOTIDE SEQUENCE [LARGE SCALE GENOMIC DNA]</scope>
    <source>
        <strain evidence="12 13">CV58</strain>
    </source>
</reference>
<keyword evidence="3 8" id="KW-0132">Cell division</keyword>
<gene>
    <name evidence="8" type="primary">zipA</name>
    <name evidence="12" type="ORF">AXE65_11720</name>
</gene>
<keyword evidence="7 8" id="KW-0131">Cell cycle</keyword>
<evidence type="ECO:0000256" key="1">
    <source>
        <dbReference type="ARBA" id="ARBA00022475"/>
    </source>
</evidence>
<dbReference type="PANTHER" id="PTHR38685:SF1">
    <property type="entry name" value="CELL DIVISION PROTEIN ZIPA"/>
    <property type="match status" value="1"/>
</dbReference>
<evidence type="ECO:0000256" key="5">
    <source>
        <dbReference type="ARBA" id="ARBA00022989"/>
    </source>
</evidence>
<feature type="domain" description="ZipA C-terminal FtsZ-binding" evidence="11">
    <location>
        <begin position="112"/>
        <end position="242"/>
    </location>
</feature>
<evidence type="ECO:0000256" key="2">
    <source>
        <dbReference type="ARBA" id="ARBA00022519"/>
    </source>
</evidence>
<comment type="subcellular location">
    <subcellularLocation>
        <location evidence="8">Cell inner membrane</location>
        <topology evidence="8">Single-pass type I membrane protein</topology>
    </subcellularLocation>
    <text evidence="8">Localizes to the Z ring in an FtsZ-dependent manner.</text>
</comment>
<dbReference type="GO" id="GO:0032153">
    <property type="term" value="C:cell division site"/>
    <property type="evidence" value="ECO:0007669"/>
    <property type="project" value="UniProtKB-UniRule"/>
</dbReference>
<dbReference type="GO" id="GO:0043093">
    <property type="term" value="P:FtsZ-dependent cytokinesis"/>
    <property type="evidence" value="ECO:0007669"/>
    <property type="project" value="UniProtKB-UniRule"/>
</dbReference>
<evidence type="ECO:0000259" key="11">
    <source>
        <dbReference type="SMART" id="SM00771"/>
    </source>
</evidence>
<organism evidence="12 13">
    <name type="scientific">Ventosimonas gracilis</name>
    <dbReference type="NCBI Taxonomy" id="1680762"/>
    <lineage>
        <taxon>Bacteria</taxon>
        <taxon>Pseudomonadati</taxon>
        <taxon>Pseudomonadota</taxon>
        <taxon>Gammaproteobacteria</taxon>
        <taxon>Pseudomonadales</taxon>
        <taxon>Ventosimonadaceae</taxon>
        <taxon>Ventosimonas</taxon>
    </lineage>
</organism>
<dbReference type="InterPro" id="IPR007449">
    <property type="entry name" value="ZipA_FtsZ-bd_C"/>
</dbReference>
<protein>
    <recommendedName>
        <fullName evidence="8 9">Cell division protein ZipA</fullName>
    </recommendedName>
</protein>
<dbReference type="EMBL" id="LSZO01000066">
    <property type="protein sequence ID" value="KXU38853.1"/>
    <property type="molecule type" value="Genomic_DNA"/>
</dbReference>
<dbReference type="InterPro" id="IPR036765">
    <property type="entry name" value="ZipA_FtsZ-bd_C_sf"/>
</dbReference>
<keyword evidence="4 8" id="KW-0812">Transmembrane</keyword>
<evidence type="ECO:0000256" key="4">
    <source>
        <dbReference type="ARBA" id="ARBA00022692"/>
    </source>
</evidence>
<dbReference type="SMART" id="SM00771">
    <property type="entry name" value="ZipA_C"/>
    <property type="match status" value="1"/>
</dbReference>
<keyword evidence="5 8" id="KW-1133">Transmembrane helix</keyword>
<evidence type="ECO:0000313" key="13">
    <source>
        <dbReference type="Proteomes" id="UP000072660"/>
    </source>
</evidence>
<dbReference type="HAMAP" id="MF_00509">
    <property type="entry name" value="ZipA"/>
    <property type="match status" value="1"/>
</dbReference>
<evidence type="ECO:0000256" key="6">
    <source>
        <dbReference type="ARBA" id="ARBA00023136"/>
    </source>
</evidence>
<accession>A0A139SW85</accession>
<evidence type="ECO:0000313" key="12">
    <source>
        <dbReference type="EMBL" id="KXU38853.1"/>
    </source>
</evidence>
<dbReference type="AlphaFoldDB" id="A0A139SW85"/>
<dbReference type="SUPFAM" id="SSF64383">
    <property type="entry name" value="Cell-division protein ZipA, C-terminal domain"/>
    <property type="match status" value="1"/>
</dbReference>
<evidence type="ECO:0000256" key="10">
    <source>
        <dbReference type="SAM" id="MobiDB-lite"/>
    </source>
</evidence>
<keyword evidence="1 8" id="KW-1003">Cell membrane</keyword>
<dbReference type="Gene3D" id="3.30.1400.10">
    <property type="entry name" value="ZipA, C-terminal FtsZ-binding domain"/>
    <property type="match status" value="1"/>
</dbReference>
<proteinExistence type="inferred from homology"/>
<evidence type="ECO:0000256" key="9">
    <source>
        <dbReference type="RuleBase" id="RU003612"/>
    </source>
</evidence>
<feature type="region of interest" description="Disordered" evidence="10">
    <location>
        <begin position="80"/>
        <end position="107"/>
    </location>
</feature>
<dbReference type="GO" id="GO:0000917">
    <property type="term" value="P:division septum assembly"/>
    <property type="evidence" value="ECO:0007669"/>
    <property type="project" value="TreeGrafter"/>
</dbReference>
<keyword evidence="2 8" id="KW-0997">Cell inner membrane</keyword>
<evidence type="ECO:0000256" key="8">
    <source>
        <dbReference type="HAMAP-Rule" id="MF_00509"/>
    </source>
</evidence>
<sequence>MQIGLREWLMVLGGVLLAFILFDGWRRMRSRSDRINFDLDKPFRFSDENDPPPEARVSSNKAQPLNDDQDLLLPSVHASDPEHHRSALRHPAPKTEEPPPPAQSAPNEAKTFDDVLVIHVLAKDGKGFFGPELLQCVLESGLRFGEREIFHRHESKAGHGEVLFSMANAVKPGTFDLAEMDLCYIRAVAFYLLLPGPHNPKAAFSEMLAAVRKLESELGGEVKDDQHSVLTAQTIEHYRQRIGEFERKKLLNR</sequence>
<comment type="function">
    <text evidence="8 9">Essential cell division protein that stabilizes the FtsZ protofilaments by cross-linking them and that serves as a cytoplasmic membrane anchor for the Z ring. Also required for the recruitment to the septal ring of downstream cell division proteins.</text>
</comment>
<dbReference type="OrthoDB" id="7054914at2"/>
<feature type="transmembrane region" description="Helical" evidence="8">
    <location>
        <begin position="6"/>
        <end position="25"/>
    </location>
</feature>
<comment type="subunit">
    <text evidence="8">Interacts with FtsZ via their C-terminal domains.</text>
</comment>
<dbReference type="RefSeq" id="WP_068388269.1">
    <property type="nucleotide sequence ID" value="NZ_LSZO01000066.1"/>
</dbReference>
<name>A0A139SW85_9GAMM</name>
<evidence type="ECO:0000256" key="7">
    <source>
        <dbReference type="ARBA" id="ARBA00023306"/>
    </source>
</evidence>
<dbReference type="GO" id="GO:0005886">
    <property type="term" value="C:plasma membrane"/>
    <property type="evidence" value="ECO:0007669"/>
    <property type="project" value="UniProtKB-SubCell"/>
</dbReference>
<dbReference type="Pfam" id="PF04354">
    <property type="entry name" value="ZipA_C"/>
    <property type="match status" value="1"/>
</dbReference>
<keyword evidence="13" id="KW-1185">Reference proteome</keyword>
<feature type="region of interest" description="Disordered" evidence="10">
    <location>
        <begin position="41"/>
        <end position="67"/>
    </location>
</feature>